<name>A0ABR1E371_NECAM</name>
<protein>
    <submittedName>
        <fullName evidence="1">Uncharacterized protein</fullName>
    </submittedName>
</protein>
<sequence length="131" mass="14431">MLSSSIIPDAHTVNGRMPEVIMESLATNIRLVTLNCWSLSDKLQQAALPRLLRYLHAPFAALQETRIKDRTLISIDNYTIYCGDADERKVGGCATTVRNDYDYLVEEFGSTSSRCAFTYGCGIAVDSNSGS</sequence>
<proteinExistence type="predicted"/>
<dbReference type="Proteomes" id="UP001303046">
    <property type="component" value="Unassembled WGS sequence"/>
</dbReference>
<accession>A0ABR1E371</accession>
<reference evidence="1 2" key="1">
    <citation type="submission" date="2023-08" db="EMBL/GenBank/DDBJ databases">
        <title>A Necator americanus chromosomal reference genome.</title>
        <authorList>
            <person name="Ilik V."/>
            <person name="Petrzelkova K.J."/>
            <person name="Pardy F."/>
            <person name="Fuh T."/>
            <person name="Niatou-Singa F.S."/>
            <person name="Gouil Q."/>
            <person name="Baker L."/>
            <person name="Ritchie M.E."/>
            <person name="Jex A.R."/>
            <person name="Gazzola D."/>
            <person name="Li H."/>
            <person name="Toshio Fujiwara R."/>
            <person name="Zhan B."/>
            <person name="Aroian R.V."/>
            <person name="Pafco B."/>
            <person name="Schwarz E.M."/>
        </authorList>
    </citation>
    <scope>NUCLEOTIDE SEQUENCE [LARGE SCALE GENOMIC DNA]</scope>
    <source>
        <strain evidence="1 2">Aroian</strain>
        <tissue evidence="1">Whole animal</tissue>
    </source>
</reference>
<dbReference type="InterPro" id="IPR036691">
    <property type="entry name" value="Endo/exonu/phosph_ase_sf"/>
</dbReference>
<dbReference type="SUPFAM" id="SSF56219">
    <property type="entry name" value="DNase I-like"/>
    <property type="match status" value="1"/>
</dbReference>
<organism evidence="1 2">
    <name type="scientific">Necator americanus</name>
    <name type="common">Human hookworm</name>
    <dbReference type="NCBI Taxonomy" id="51031"/>
    <lineage>
        <taxon>Eukaryota</taxon>
        <taxon>Metazoa</taxon>
        <taxon>Ecdysozoa</taxon>
        <taxon>Nematoda</taxon>
        <taxon>Chromadorea</taxon>
        <taxon>Rhabditida</taxon>
        <taxon>Rhabditina</taxon>
        <taxon>Rhabditomorpha</taxon>
        <taxon>Strongyloidea</taxon>
        <taxon>Ancylostomatidae</taxon>
        <taxon>Bunostominae</taxon>
        <taxon>Necator</taxon>
    </lineage>
</organism>
<evidence type="ECO:0000313" key="1">
    <source>
        <dbReference type="EMBL" id="KAK6757132.1"/>
    </source>
</evidence>
<dbReference type="Gene3D" id="3.60.10.10">
    <property type="entry name" value="Endonuclease/exonuclease/phosphatase"/>
    <property type="match status" value="1"/>
</dbReference>
<keyword evidence="2" id="KW-1185">Reference proteome</keyword>
<evidence type="ECO:0000313" key="2">
    <source>
        <dbReference type="Proteomes" id="UP001303046"/>
    </source>
</evidence>
<comment type="caution">
    <text evidence="1">The sequence shown here is derived from an EMBL/GenBank/DDBJ whole genome shotgun (WGS) entry which is preliminary data.</text>
</comment>
<dbReference type="EMBL" id="JAVFWL010000005">
    <property type="protein sequence ID" value="KAK6757132.1"/>
    <property type="molecule type" value="Genomic_DNA"/>
</dbReference>
<gene>
    <name evidence="1" type="primary">Necator_chrV.g19929</name>
    <name evidence="1" type="ORF">RB195_015137</name>
</gene>